<protein>
    <recommendedName>
        <fullName evidence="4">DUF4367 domain-containing protein</fullName>
    </recommendedName>
</protein>
<evidence type="ECO:0008006" key="4">
    <source>
        <dbReference type="Google" id="ProtNLM"/>
    </source>
</evidence>
<proteinExistence type="predicted"/>
<name>A0A926IDG0_9FIRM</name>
<keyword evidence="1" id="KW-0472">Membrane</keyword>
<dbReference type="Proteomes" id="UP000655830">
    <property type="component" value="Unassembled WGS sequence"/>
</dbReference>
<dbReference type="AlphaFoldDB" id="A0A926IDG0"/>
<organism evidence="2 3">
    <name type="scientific">Zhenhengia yiwuensis</name>
    <dbReference type="NCBI Taxonomy" id="2763666"/>
    <lineage>
        <taxon>Bacteria</taxon>
        <taxon>Bacillati</taxon>
        <taxon>Bacillota</taxon>
        <taxon>Clostridia</taxon>
        <taxon>Lachnospirales</taxon>
        <taxon>Lachnospiraceae</taxon>
        <taxon>Zhenhengia</taxon>
    </lineage>
</organism>
<evidence type="ECO:0000313" key="3">
    <source>
        <dbReference type="Proteomes" id="UP000655830"/>
    </source>
</evidence>
<keyword evidence="1" id="KW-1133">Transmembrane helix</keyword>
<dbReference type="RefSeq" id="WP_249331921.1">
    <property type="nucleotide sequence ID" value="NZ_JACRSY010000005.1"/>
</dbReference>
<keyword evidence="3" id="KW-1185">Reference proteome</keyword>
<accession>A0A926IDG0</accession>
<evidence type="ECO:0000256" key="1">
    <source>
        <dbReference type="SAM" id="Phobius"/>
    </source>
</evidence>
<dbReference type="EMBL" id="JACRSY010000005">
    <property type="protein sequence ID" value="MBC8578814.1"/>
    <property type="molecule type" value="Genomic_DNA"/>
</dbReference>
<reference evidence="2" key="1">
    <citation type="submission" date="2020-08" db="EMBL/GenBank/DDBJ databases">
        <title>Genome public.</title>
        <authorList>
            <person name="Liu C."/>
            <person name="Sun Q."/>
        </authorList>
    </citation>
    <scope>NUCLEOTIDE SEQUENCE</scope>
    <source>
        <strain evidence="2">NSJ-12</strain>
    </source>
</reference>
<gene>
    <name evidence="2" type="ORF">H8718_04620</name>
</gene>
<comment type="caution">
    <text evidence="2">The sequence shown here is derived from an EMBL/GenBank/DDBJ whole genome shotgun (WGS) entry which is preliminary data.</text>
</comment>
<keyword evidence="1" id="KW-0812">Transmembrane</keyword>
<feature type="transmembrane region" description="Helical" evidence="1">
    <location>
        <begin position="48"/>
        <end position="73"/>
    </location>
</feature>
<evidence type="ECO:0000313" key="2">
    <source>
        <dbReference type="EMBL" id="MBC8578814.1"/>
    </source>
</evidence>
<sequence>MIKKVFIQKADEIEAKDVLLSQIKARIYEEEQKHMSSKKFSFKNKKKLITVMVSCLALVSITVIGSSIGKAWIGHSSLRYSSFPEQAVVQKDIGFLPKYVESLPGGFNFFMGHVGENALVDDVNRPIVEAKSLSLGYKQEGADKQVTLSAEKMPEQYMMLGEGNTLIDTYKDTSLYYYEKMYKFVPESYELTEEDQVALESGQIEVSFGTDEVFVEKVQYLQWHEGDILYSIGGSGIDLPVEDLVAMAQTIIDAE</sequence>